<evidence type="ECO:0000259" key="1">
    <source>
        <dbReference type="Pfam" id="PF01261"/>
    </source>
</evidence>
<dbReference type="GO" id="GO:0016853">
    <property type="term" value="F:isomerase activity"/>
    <property type="evidence" value="ECO:0007669"/>
    <property type="project" value="UniProtKB-KW"/>
</dbReference>
<reference evidence="2" key="1">
    <citation type="submission" date="2013-04" db="EMBL/GenBank/DDBJ databases">
        <title>The genome sequencing project of 58 acetic acid bacteria.</title>
        <authorList>
            <person name="Okamoto-Kainuma A."/>
            <person name="Ishikawa M."/>
            <person name="Umino S."/>
            <person name="Koizumi Y."/>
            <person name="Shiwa Y."/>
            <person name="Yoshikawa H."/>
            <person name="Matsutani M."/>
            <person name="Matsushita K."/>
        </authorList>
    </citation>
    <scope>NUCLEOTIDE SEQUENCE</scope>
    <source>
        <strain evidence="2">NRIC 0228</strain>
    </source>
</reference>
<keyword evidence="2" id="KW-0413">Isomerase</keyword>
<keyword evidence="3" id="KW-1185">Reference proteome</keyword>
<dbReference type="InterPro" id="IPR050312">
    <property type="entry name" value="IolE/XylAMocC-like"/>
</dbReference>
<name>A0ABQ0QCI1_9PROT</name>
<accession>A0ABQ0QCI1</accession>
<dbReference type="Gene3D" id="3.20.20.150">
    <property type="entry name" value="Divalent-metal-dependent TIM barrel enzymes"/>
    <property type="match status" value="1"/>
</dbReference>
<dbReference type="InterPro" id="IPR036237">
    <property type="entry name" value="Xyl_isomerase-like_sf"/>
</dbReference>
<comment type="caution">
    <text evidence="2">The sequence shown here is derived from an EMBL/GenBank/DDBJ whole genome shotgun (WGS) entry which is preliminary data.</text>
</comment>
<evidence type="ECO:0000313" key="2">
    <source>
        <dbReference type="EMBL" id="GBR13043.1"/>
    </source>
</evidence>
<proteinExistence type="predicted"/>
<organism evidence="2 3">
    <name type="scientific">Gluconobacter frateurii NRIC 0228</name>
    <dbReference type="NCBI Taxonomy" id="1307946"/>
    <lineage>
        <taxon>Bacteria</taxon>
        <taxon>Pseudomonadati</taxon>
        <taxon>Pseudomonadota</taxon>
        <taxon>Alphaproteobacteria</taxon>
        <taxon>Acetobacterales</taxon>
        <taxon>Acetobacteraceae</taxon>
        <taxon>Gluconobacter</taxon>
    </lineage>
</organism>
<dbReference type="EMBL" id="BAQW01000008">
    <property type="protein sequence ID" value="GBR13043.1"/>
    <property type="molecule type" value="Genomic_DNA"/>
</dbReference>
<dbReference type="InterPro" id="IPR030823">
    <property type="entry name" value="IolE/MocC"/>
</dbReference>
<sequence>MKLNTGSEAFSEGRESSMPIRIGANPIIWSNDDMPSLGGDISLDTCLSEAREAGIEGMELGNKFPTAASELESVLASYGLELISGWYSTELLVRSAEEEIERMQPHLQLLKALGAPVFIAAETSNAIHSDVSIPLSRRPVLAEKEWPEFTRRMTLMADAVAAAGMDFVYHHHMGTVVQSRQDIDALMTLTGPSVKLLLDTGHALWGGSDPAELAKVYRDRIRHVHVKDLRPANRATADAEDWSFLQAIMGDVFTVPGDGCIDYGKVFAEIPDYSGWVVLEAEQYSKEVSPLTYARMGRNYLVNILSQTGHLSCLRAS</sequence>
<feature type="domain" description="Xylose isomerase-like TIM barrel" evidence="1">
    <location>
        <begin position="48"/>
        <end position="291"/>
    </location>
</feature>
<dbReference type="Pfam" id="PF01261">
    <property type="entry name" value="AP_endonuc_2"/>
    <property type="match status" value="1"/>
</dbReference>
<dbReference type="Proteomes" id="UP001061070">
    <property type="component" value="Unassembled WGS sequence"/>
</dbReference>
<dbReference type="SUPFAM" id="SSF51658">
    <property type="entry name" value="Xylose isomerase-like"/>
    <property type="match status" value="1"/>
</dbReference>
<dbReference type="NCBIfam" id="TIGR04379">
    <property type="entry name" value="myo_inos_iolE"/>
    <property type="match status" value="1"/>
</dbReference>
<evidence type="ECO:0000313" key="3">
    <source>
        <dbReference type="Proteomes" id="UP001061070"/>
    </source>
</evidence>
<dbReference type="PANTHER" id="PTHR12110">
    <property type="entry name" value="HYDROXYPYRUVATE ISOMERASE"/>
    <property type="match status" value="1"/>
</dbReference>
<dbReference type="PANTHER" id="PTHR12110:SF41">
    <property type="entry name" value="INOSOSE DEHYDRATASE"/>
    <property type="match status" value="1"/>
</dbReference>
<dbReference type="InterPro" id="IPR013022">
    <property type="entry name" value="Xyl_isomerase-like_TIM-brl"/>
</dbReference>
<gene>
    <name evidence="2" type="ORF">AA0228_1902</name>
</gene>
<protein>
    <submittedName>
        <fullName evidence="2">Sugar phosphate isomerase/epimerase</fullName>
    </submittedName>
</protein>